<feature type="non-terminal residue" evidence="1">
    <location>
        <position position="96"/>
    </location>
</feature>
<keyword evidence="1" id="KW-0238">DNA-binding</keyword>
<evidence type="ECO:0000313" key="2">
    <source>
        <dbReference type="Proteomes" id="UP000199245"/>
    </source>
</evidence>
<evidence type="ECO:0000313" key="1">
    <source>
        <dbReference type="EMBL" id="SDG01886.1"/>
    </source>
</evidence>
<dbReference type="Gene3D" id="1.10.10.60">
    <property type="entry name" value="Homeodomain-like"/>
    <property type="match status" value="1"/>
</dbReference>
<keyword evidence="1" id="KW-0371">Homeobox</keyword>
<proteinExistence type="predicted"/>
<protein>
    <submittedName>
        <fullName evidence="1">Homeodomain-like domain-containing protein</fullName>
    </submittedName>
</protein>
<dbReference type="Proteomes" id="UP000199245">
    <property type="component" value="Unassembled WGS sequence"/>
</dbReference>
<dbReference type="EMBL" id="FMZW01000105">
    <property type="protein sequence ID" value="SDG01886.1"/>
    <property type="molecule type" value="Genomic_DNA"/>
</dbReference>
<dbReference type="Pfam" id="PF13384">
    <property type="entry name" value="HTH_23"/>
    <property type="match status" value="1"/>
</dbReference>
<reference evidence="1 2" key="1">
    <citation type="submission" date="2016-10" db="EMBL/GenBank/DDBJ databases">
        <authorList>
            <person name="de Groot N.N."/>
        </authorList>
    </citation>
    <scope>NUCLEOTIDE SEQUENCE [LARGE SCALE GENOMIC DNA]</scope>
    <source>
        <strain evidence="1 2">R5</strain>
    </source>
</reference>
<organism evidence="1 2">
    <name type="scientific">Bradyrhizobium brasilense</name>
    <dbReference type="NCBI Taxonomy" id="1419277"/>
    <lineage>
        <taxon>Bacteria</taxon>
        <taxon>Pseudomonadati</taxon>
        <taxon>Pseudomonadota</taxon>
        <taxon>Alphaproteobacteria</taxon>
        <taxon>Hyphomicrobiales</taxon>
        <taxon>Nitrobacteraceae</taxon>
        <taxon>Bradyrhizobium</taxon>
    </lineage>
</organism>
<dbReference type="GO" id="GO:0003677">
    <property type="term" value="F:DNA binding"/>
    <property type="evidence" value="ECO:0007669"/>
    <property type="project" value="UniProtKB-KW"/>
</dbReference>
<accession>A0A1G7QTN3</accession>
<dbReference type="RefSeq" id="WP_176937309.1">
    <property type="nucleotide sequence ID" value="NZ_FMZW01000105.1"/>
</dbReference>
<name>A0A1G7QTN3_9BRAD</name>
<gene>
    <name evidence="1" type="ORF">SAMN05216337_11059</name>
</gene>
<dbReference type="AlphaFoldDB" id="A0A1G7QTN3"/>
<sequence>MELSLHANATTTPKTRAYIQRSRKSVAELATELGVSETTIYRWRDRTTVEDRSHRPKNLVTSLSAVEERAVCELRTSLQLPLDDIVEVMQRCINAK</sequence>